<dbReference type="InterPro" id="IPR013766">
    <property type="entry name" value="Thioredoxin_domain"/>
</dbReference>
<evidence type="ECO:0000313" key="3">
    <source>
        <dbReference type="Proteomes" id="UP000680714"/>
    </source>
</evidence>
<dbReference type="Gene3D" id="3.40.30.10">
    <property type="entry name" value="Glutaredoxin"/>
    <property type="match status" value="1"/>
</dbReference>
<dbReference type="CDD" id="cd02970">
    <property type="entry name" value="PRX_like2"/>
    <property type="match status" value="1"/>
</dbReference>
<dbReference type="Proteomes" id="UP000680714">
    <property type="component" value="Unassembled WGS sequence"/>
</dbReference>
<dbReference type="InterPro" id="IPR036249">
    <property type="entry name" value="Thioredoxin-like_sf"/>
</dbReference>
<sequence>MLMPRHRVPALSVPTIAHGLFDLAAAESGRFTMVVFYRGLHCPICLRYLAELERLLPEFDHRGVAVIAVSTDSAERAAETVVRVKAQALRIGYGLPLSMAREWGLYLSAARGKTSIGIEEPALFSEPGLFLVRPDGSLYYGATQTMPFARPSFAELLTALDFVIANDYPARGEYSGEV</sequence>
<dbReference type="RefSeq" id="WP_211551576.1">
    <property type="nucleotide sequence ID" value="NZ_JAGTUF010000027.1"/>
</dbReference>
<protein>
    <submittedName>
        <fullName evidence="2">AhpC/TSA family protein</fullName>
    </submittedName>
</protein>
<evidence type="ECO:0000313" key="2">
    <source>
        <dbReference type="EMBL" id="MBR9973647.1"/>
    </source>
</evidence>
<dbReference type="Pfam" id="PF00578">
    <property type="entry name" value="AhpC-TSA"/>
    <property type="match status" value="1"/>
</dbReference>
<name>A0ABS5IHH5_9PROT</name>
<dbReference type="SUPFAM" id="SSF52833">
    <property type="entry name" value="Thioredoxin-like"/>
    <property type="match status" value="1"/>
</dbReference>
<accession>A0ABS5IHH5</accession>
<keyword evidence="3" id="KW-1185">Reference proteome</keyword>
<proteinExistence type="predicted"/>
<organism evidence="2 3">
    <name type="scientific">Magnetospirillum sulfuroxidans</name>
    <dbReference type="NCBI Taxonomy" id="611300"/>
    <lineage>
        <taxon>Bacteria</taxon>
        <taxon>Pseudomonadati</taxon>
        <taxon>Pseudomonadota</taxon>
        <taxon>Alphaproteobacteria</taxon>
        <taxon>Rhodospirillales</taxon>
        <taxon>Rhodospirillaceae</taxon>
        <taxon>Magnetospirillum</taxon>
    </lineage>
</organism>
<evidence type="ECO:0000259" key="1">
    <source>
        <dbReference type="PROSITE" id="PS51352"/>
    </source>
</evidence>
<dbReference type="PROSITE" id="PS51352">
    <property type="entry name" value="THIOREDOXIN_2"/>
    <property type="match status" value="1"/>
</dbReference>
<gene>
    <name evidence="2" type="ORF">KEC16_18110</name>
</gene>
<dbReference type="EMBL" id="JAGTUF010000027">
    <property type="protein sequence ID" value="MBR9973647.1"/>
    <property type="molecule type" value="Genomic_DNA"/>
</dbReference>
<comment type="caution">
    <text evidence="2">The sequence shown here is derived from an EMBL/GenBank/DDBJ whole genome shotgun (WGS) entry which is preliminary data.</text>
</comment>
<reference evidence="2 3" key="1">
    <citation type="submission" date="2021-04" db="EMBL/GenBank/DDBJ databases">
        <title>Magnetospirillum sulfuroxidans sp. nov., a facultative chemolithoautotrophic sulfur-oxidizing alphaproteobacterium isolated from freshwater sediment and proposals for Paramagetospirillum gen. nov., and Magnetospirillaceae fam. nov.</title>
        <authorList>
            <person name="Koziaeva V."/>
            <person name="Geelhoed J.S."/>
            <person name="Sorokin D.Y."/>
            <person name="Grouzdev D.S."/>
        </authorList>
    </citation>
    <scope>NUCLEOTIDE SEQUENCE [LARGE SCALE GENOMIC DNA]</scope>
    <source>
        <strain evidence="2 3">J10</strain>
    </source>
</reference>
<feature type="domain" description="Thioredoxin" evidence="1">
    <location>
        <begin position="2"/>
        <end position="165"/>
    </location>
</feature>
<dbReference type="InterPro" id="IPR000866">
    <property type="entry name" value="AhpC/TSA"/>
</dbReference>